<evidence type="ECO:0000259" key="14">
    <source>
        <dbReference type="PROSITE" id="PS51481"/>
    </source>
</evidence>
<dbReference type="InterPro" id="IPR050861">
    <property type="entry name" value="Dihydroxyacetone_Kinase"/>
</dbReference>
<evidence type="ECO:0000256" key="8">
    <source>
        <dbReference type="ARBA" id="ARBA00022840"/>
    </source>
</evidence>
<dbReference type="GO" id="GO:0050354">
    <property type="term" value="F:triokinase activity"/>
    <property type="evidence" value="ECO:0007669"/>
    <property type="project" value="UniProtKB-EC"/>
</dbReference>
<feature type="binding site" evidence="12">
    <location>
        <position position="108"/>
    </location>
    <ligand>
        <name>substrate</name>
    </ligand>
</feature>
<dbReference type="FunFam" id="1.25.40.340:FF:000001">
    <property type="entry name" value="Dihydroxyacetone kinase 1"/>
    <property type="match status" value="1"/>
</dbReference>
<dbReference type="FunFam" id="3.40.50.10440:FF:000001">
    <property type="entry name" value="Dihydroxyacetone kinase, DhaK subunit"/>
    <property type="match status" value="1"/>
</dbReference>
<dbReference type="Gene3D" id="3.30.1180.20">
    <property type="entry name" value="Dihydroxyacetone kinase, domain 2"/>
    <property type="match status" value="1"/>
</dbReference>
<dbReference type="InterPro" id="IPR004007">
    <property type="entry name" value="DhaL_dom"/>
</dbReference>
<dbReference type="InParanoid" id="A0A165JBA7"/>
<keyword evidence="6 15" id="KW-0418">Kinase</keyword>
<keyword evidence="5" id="KW-0547">Nucleotide-binding</keyword>
<evidence type="ECO:0000256" key="10">
    <source>
        <dbReference type="ARBA" id="ARBA00048898"/>
    </source>
</evidence>
<dbReference type="FunFam" id="3.30.1180.20:FF:000001">
    <property type="entry name" value="Dihydroxyacetone kinase 1"/>
    <property type="match status" value="1"/>
</dbReference>
<dbReference type="PANTHER" id="PTHR28629:SF14">
    <property type="entry name" value="DIHYDROXYACETONE KINASE 1"/>
    <property type="match status" value="1"/>
</dbReference>
<dbReference type="InterPro" id="IPR036117">
    <property type="entry name" value="DhaL_dom_sf"/>
</dbReference>
<comment type="similarity">
    <text evidence="3">Belongs to the dihydroxyacetone kinase (DAK) family.</text>
</comment>
<dbReference type="SUPFAM" id="SSF82549">
    <property type="entry name" value="DAK1/DegV-like"/>
    <property type="match status" value="1"/>
</dbReference>
<dbReference type="STRING" id="1314781.A0A165JBA7"/>
<dbReference type="GO" id="GO:0005829">
    <property type="term" value="C:cytosol"/>
    <property type="evidence" value="ECO:0007669"/>
    <property type="project" value="TreeGrafter"/>
</dbReference>
<comment type="function">
    <text evidence="1">Catalyzes both the phosphorylation of dihydroxyacetone and of glyceraldehyde.</text>
</comment>
<feature type="active site" description="Tele-hemiaminal-histidine intermediate" evidence="11">
    <location>
        <position position="222"/>
    </location>
</feature>
<dbReference type="Pfam" id="PF02734">
    <property type="entry name" value="Dak2"/>
    <property type="match status" value="1"/>
</dbReference>
<evidence type="ECO:0000256" key="12">
    <source>
        <dbReference type="PIRSR" id="PIRSR612734-2"/>
    </source>
</evidence>
<dbReference type="PANTHER" id="PTHR28629">
    <property type="entry name" value="TRIOKINASE/FMN CYCLASE"/>
    <property type="match status" value="1"/>
</dbReference>
<evidence type="ECO:0000256" key="5">
    <source>
        <dbReference type="ARBA" id="ARBA00022741"/>
    </source>
</evidence>
<dbReference type="AlphaFoldDB" id="A0A165JBA7"/>
<comment type="catalytic activity">
    <reaction evidence="10">
        <text>dihydroxyacetone + ATP = dihydroxyacetone phosphate + ADP + H(+)</text>
        <dbReference type="Rhea" id="RHEA:15773"/>
        <dbReference type="ChEBI" id="CHEBI:15378"/>
        <dbReference type="ChEBI" id="CHEBI:16016"/>
        <dbReference type="ChEBI" id="CHEBI:30616"/>
        <dbReference type="ChEBI" id="CHEBI:57642"/>
        <dbReference type="ChEBI" id="CHEBI:456216"/>
        <dbReference type="EC" id="2.7.1.29"/>
    </reaction>
</comment>
<sequence length="596" mass="62352">MLAKHLLNAPGTLVTDALEGLTRTNPRVQLDVQNKVLYQTDLDRSKVALICGGGAGHEPAHAGFVGKGILTAAVSGNIFASPNASQVLRAIELVDTDTLIIIKNYTGDILNFGLAREKYLALHPERADRVKFLVVGDDVSVTRSQGGLVGRRGLAGTVLVYKIAGALAARGAPLQKVNAVAEWVASRLGTIGAGLDHCHVPGTEAREGHLGADEIEIGMGIHNESGYQRVTPIPPLKELIPNLLDLITSTSDKERSFVPFGQDGGKGDKVVLLVNNLGGLSELELSGIAQEATVAAHTRGLTLERVIVGTFMTSLNMPGFSLTILLLPRDGEDAPASAKEIVELLDEPADAPGWSWMPRAPPNMGTTAAPTAGKDAIAEELKRAKKLPASDPAAFDKAVRAACDALVAAEGEITELDSIAGDGDCGITLRNGAQGVLEQIDRDTVSGTDVVSAVISIAQACEAKMDGTSGALYSIWFSALAQGLQSSSTDAKVADATVWRKALSSALEKLYTYTPARPPSRTLVDPLDAFVQTLSQNAGLREATDAAGKAAEKTKELPARAGRATYVESERLKGIMDPGAMGLKVAFEAIATAVGV</sequence>
<organism evidence="15 16">
    <name type="scientific">Exidia glandulosa HHB12029</name>
    <dbReference type="NCBI Taxonomy" id="1314781"/>
    <lineage>
        <taxon>Eukaryota</taxon>
        <taxon>Fungi</taxon>
        <taxon>Dikarya</taxon>
        <taxon>Basidiomycota</taxon>
        <taxon>Agaricomycotina</taxon>
        <taxon>Agaricomycetes</taxon>
        <taxon>Auriculariales</taxon>
        <taxon>Exidiaceae</taxon>
        <taxon>Exidia</taxon>
    </lineage>
</organism>
<feature type="domain" description="DhaK" evidence="14">
    <location>
        <begin position="9"/>
        <end position="354"/>
    </location>
</feature>
<feature type="binding site" evidence="12">
    <location>
        <position position="103"/>
    </location>
    <ligand>
        <name>substrate</name>
    </ligand>
</feature>
<dbReference type="InterPro" id="IPR004006">
    <property type="entry name" value="DhaK_dom"/>
</dbReference>
<dbReference type="EMBL" id="KV425970">
    <property type="protein sequence ID" value="KZV94602.1"/>
    <property type="molecule type" value="Genomic_DNA"/>
</dbReference>
<feature type="domain" description="DhaL" evidence="13">
    <location>
        <begin position="393"/>
        <end position="592"/>
    </location>
</feature>
<reference evidence="15 16" key="1">
    <citation type="journal article" date="2016" name="Mol. Biol. Evol.">
        <title>Comparative Genomics of Early-Diverging Mushroom-Forming Fungi Provides Insights into the Origins of Lignocellulose Decay Capabilities.</title>
        <authorList>
            <person name="Nagy L.G."/>
            <person name="Riley R."/>
            <person name="Tritt A."/>
            <person name="Adam C."/>
            <person name="Daum C."/>
            <person name="Floudas D."/>
            <person name="Sun H."/>
            <person name="Yadav J.S."/>
            <person name="Pangilinan J."/>
            <person name="Larsson K.H."/>
            <person name="Matsuura K."/>
            <person name="Barry K."/>
            <person name="Labutti K."/>
            <person name="Kuo R."/>
            <person name="Ohm R.A."/>
            <person name="Bhattacharya S.S."/>
            <person name="Shirouzu T."/>
            <person name="Yoshinaga Y."/>
            <person name="Martin F.M."/>
            <person name="Grigoriev I.V."/>
            <person name="Hibbett D.S."/>
        </authorList>
    </citation>
    <scope>NUCLEOTIDE SEQUENCE [LARGE SCALE GENOMIC DNA]</scope>
    <source>
        <strain evidence="15 16">HHB12029</strain>
    </source>
</reference>
<comment type="pathway">
    <text evidence="2">Polyol metabolism; glycerol fermentation; glycerone phosphate from glycerol (oxidative route): step 2/2.</text>
</comment>
<evidence type="ECO:0000256" key="4">
    <source>
        <dbReference type="ARBA" id="ARBA00022679"/>
    </source>
</evidence>
<dbReference type="SUPFAM" id="SSF101473">
    <property type="entry name" value="DhaL-like"/>
    <property type="match status" value="1"/>
</dbReference>
<keyword evidence="8" id="KW-0067">ATP-binding</keyword>
<dbReference type="GO" id="GO:0005524">
    <property type="term" value="F:ATP binding"/>
    <property type="evidence" value="ECO:0007669"/>
    <property type="project" value="UniProtKB-KW"/>
</dbReference>
<evidence type="ECO:0000256" key="2">
    <source>
        <dbReference type="ARBA" id="ARBA00004778"/>
    </source>
</evidence>
<evidence type="ECO:0000256" key="9">
    <source>
        <dbReference type="ARBA" id="ARBA00047974"/>
    </source>
</evidence>
<accession>A0A165JBA7</accession>
<evidence type="ECO:0000256" key="6">
    <source>
        <dbReference type="ARBA" id="ARBA00022777"/>
    </source>
</evidence>
<evidence type="ECO:0000256" key="1">
    <source>
        <dbReference type="ARBA" id="ARBA00003264"/>
    </source>
</evidence>
<dbReference type="UniPathway" id="UPA00617">
    <property type="reaction ID" value="UER00669"/>
</dbReference>
<dbReference type="PROSITE" id="PS51481">
    <property type="entry name" value="DHAK"/>
    <property type="match status" value="1"/>
</dbReference>
<dbReference type="GO" id="GO:0019588">
    <property type="term" value="P:anaerobic glycerol catabolic process"/>
    <property type="evidence" value="ECO:0007669"/>
    <property type="project" value="UniProtKB-UniPathway"/>
</dbReference>
<dbReference type="PROSITE" id="PS51480">
    <property type="entry name" value="DHAL"/>
    <property type="match status" value="1"/>
</dbReference>
<dbReference type="NCBIfam" id="TIGR02361">
    <property type="entry name" value="dak_ATP"/>
    <property type="match status" value="1"/>
</dbReference>
<protein>
    <submittedName>
        <fullName evidence="15">Dihydroxyacetone kinase</fullName>
    </submittedName>
</protein>
<keyword evidence="4" id="KW-0808">Transferase</keyword>
<dbReference type="GO" id="GO:0004371">
    <property type="term" value="F:glycerone kinase activity"/>
    <property type="evidence" value="ECO:0007669"/>
    <property type="project" value="UniProtKB-EC"/>
</dbReference>
<gene>
    <name evidence="15" type="ORF">EXIGLDRAFT_715429</name>
</gene>
<dbReference type="Pfam" id="PF02733">
    <property type="entry name" value="Dak1"/>
    <property type="match status" value="1"/>
</dbReference>
<evidence type="ECO:0000256" key="11">
    <source>
        <dbReference type="PIRSR" id="PIRSR612734-1"/>
    </source>
</evidence>
<evidence type="ECO:0000256" key="3">
    <source>
        <dbReference type="ARBA" id="ARBA00008757"/>
    </source>
</evidence>
<dbReference type="SMART" id="SM01120">
    <property type="entry name" value="Dak2"/>
    <property type="match status" value="1"/>
</dbReference>
<proteinExistence type="inferred from homology"/>
<dbReference type="Proteomes" id="UP000077266">
    <property type="component" value="Unassembled WGS sequence"/>
</dbReference>
<keyword evidence="16" id="KW-1185">Reference proteome</keyword>
<dbReference type="InterPro" id="IPR012734">
    <property type="entry name" value="DhaK_ATP"/>
</dbReference>
<dbReference type="Gene3D" id="3.40.50.10440">
    <property type="entry name" value="Dihydroxyacetone kinase, domain 1"/>
    <property type="match status" value="1"/>
</dbReference>
<feature type="binding site" evidence="12">
    <location>
        <begin position="54"/>
        <end position="57"/>
    </location>
    <ligand>
        <name>substrate</name>
    </ligand>
</feature>
<evidence type="ECO:0000259" key="13">
    <source>
        <dbReference type="PROSITE" id="PS51480"/>
    </source>
</evidence>
<name>A0A165JBA7_EXIGL</name>
<keyword evidence="7" id="KW-0319">Glycerol metabolism</keyword>
<evidence type="ECO:0000256" key="7">
    <source>
        <dbReference type="ARBA" id="ARBA00022798"/>
    </source>
</evidence>
<dbReference type="OrthoDB" id="1724672at2759"/>
<dbReference type="Gene3D" id="1.25.40.340">
    <property type="match status" value="1"/>
</dbReference>
<comment type="catalytic activity">
    <reaction evidence="9">
        <text>D-glyceraldehyde + ATP = D-glyceraldehyde 3-phosphate + ADP + H(+)</text>
        <dbReference type="Rhea" id="RHEA:13941"/>
        <dbReference type="ChEBI" id="CHEBI:15378"/>
        <dbReference type="ChEBI" id="CHEBI:17378"/>
        <dbReference type="ChEBI" id="CHEBI:30616"/>
        <dbReference type="ChEBI" id="CHEBI:59776"/>
        <dbReference type="ChEBI" id="CHEBI:456216"/>
        <dbReference type="EC" id="2.7.1.28"/>
    </reaction>
</comment>
<dbReference type="FunCoup" id="A0A165JBA7">
    <property type="interactions" value="449"/>
</dbReference>
<evidence type="ECO:0000313" key="15">
    <source>
        <dbReference type="EMBL" id="KZV94602.1"/>
    </source>
</evidence>
<evidence type="ECO:0000313" key="16">
    <source>
        <dbReference type="Proteomes" id="UP000077266"/>
    </source>
</evidence>